<comment type="subcellular location">
    <subcellularLocation>
        <location evidence="1">Cell inner membrane</location>
        <topology evidence="1">Multi-pass membrane protein</topology>
    </subcellularLocation>
    <subcellularLocation>
        <location evidence="8">Cell membrane</location>
        <topology evidence="8">Multi-pass membrane protein</topology>
    </subcellularLocation>
</comment>
<dbReference type="CDD" id="cd06261">
    <property type="entry name" value="TM_PBP2"/>
    <property type="match status" value="2"/>
</dbReference>
<feature type="domain" description="ABC transmembrane type-1" evidence="9">
    <location>
        <begin position="353"/>
        <end position="550"/>
    </location>
</feature>
<keyword evidence="4" id="KW-0997">Cell inner membrane</keyword>
<keyword evidence="11" id="KW-1185">Reference proteome</keyword>
<evidence type="ECO:0000256" key="5">
    <source>
        <dbReference type="ARBA" id="ARBA00022692"/>
    </source>
</evidence>
<feature type="transmembrane region" description="Helical" evidence="8">
    <location>
        <begin position="59"/>
        <end position="82"/>
    </location>
</feature>
<dbReference type="PANTHER" id="PTHR43357">
    <property type="entry name" value="INNER MEMBRANE ABC TRANSPORTER PERMEASE PROTEIN YDCV"/>
    <property type="match status" value="1"/>
</dbReference>
<feature type="transmembrane region" description="Helical" evidence="8">
    <location>
        <begin position="391"/>
        <end position="411"/>
    </location>
</feature>
<reference evidence="10 11" key="1">
    <citation type="submission" date="2024-02" db="EMBL/GenBank/DDBJ databases">
        <title>Haloferula sargassicola NBRC 104335.</title>
        <authorList>
            <person name="Ichikawa N."/>
            <person name="Katano-Makiyama Y."/>
            <person name="Hidaka K."/>
        </authorList>
    </citation>
    <scope>NUCLEOTIDE SEQUENCE [LARGE SCALE GENOMIC DNA]</scope>
    <source>
        <strain evidence="10 11">NBRC 104335</strain>
    </source>
</reference>
<feature type="transmembrane region" description="Helical" evidence="8">
    <location>
        <begin position="479"/>
        <end position="499"/>
    </location>
</feature>
<evidence type="ECO:0000259" key="9">
    <source>
        <dbReference type="PROSITE" id="PS50928"/>
    </source>
</evidence>
<keyword evidence="2 8" id="KW-0813">Transport</keyword>
<dbReference type="Pfam" id="PF00528">
    <property type="entry name" value="BPD_transp_1"/>
    <property type="match status" value="2"/>
</dbReference>
<evidence type="ECO:0000313" key="10">
    <source>
        <dbReference type="EMBL" id="GAA5484589.1"/>
    </source>
</evidence>
<feature type="transmembrane region" description="Helical" evidence="8">
    <location>
        <begin position="148"/>
        <end position="172"/>
    </location>
</feature>
<evidence type="ECO:0000256" key="3">
    <source>
        <dbReference type="ARBA" id="ARBA00022475"/>
    </source>
</evidence>
<evidence type="ECO:0000256" key="2">
    <source>
        <dbReference type="ARBA" id="ARBA00022448"/>
    </source>
</evidence>
<keyword evidence="3" id="KW-1003">Cell membrane</keyword>
<dbReference type="RefSeq" id="WP_353568693.1">
    <property type="nucleotide sequence ID" value="NZ_BAABRI010000029.1"/>
</dbReference>
<accession>A0ABP9UX03</accession>
<dbReference type="EMBL" id="BAABRI010000029">
    <property type="protein sequence ID" value="GAA5484589.1"/>
    <property type="molecule type" value="Genomic_DNA"/>
</dbReference>
<sequence>MMKRKHALTVVTLVSLIFLVFFIYPTLSVLSEAFRDPDGGFTVSFVAEVFRDPVYMEGLWNALLLGVVSTLATFVIAFPLALISHRYDFFGRKILGVLILIPLVLPPFVGAIGLTRVLSVTGSLNSLLIDLGLMEGDARFDWLAHGRFWGIVVMNALHLYPILYMNIAAALANLDPAMEQAAQNLGCPPWRRLWRITLPLAMPGIFAGGSIVFIWAFTELGVPLVFNYTRVAPVQVFQGIKDLSGNPAPYALVAIMLLVSATVFGVTKWFFGRSTSGAQPRPKGRGSEEKLPPIKSFAAAALFLGVFLVASVPHAGVLALALSEDWYDSIFPAGWTLAHFSEALGDPLVVPSIENSLLYASVATLVAAVLGLAIAWVVVRSDIRGRMILDALVMLPLAVPGLVLAFGYLALSQEGKPLHFMVKLADGPALLLIAAYAVRRLPYVVRAAVAGLQQSNPAMEEAARSLGAGPWRTLRRVSIPLIGANVAAGAILAFAFAMLEVSDSLILAEQAQHYPITKAIYTLLGNLGNGQELAAALGTWAMVFLATAIIGATRLAGKSGGLFKM</sequence>
<keyword evidence="5 8" id="KW-0812">Transmembrane</keyword>
<gene>
    <name evidence="10" type="ORF">Hsar01_03834</name>
</gene>
<evidence type="ECO:0000256" key="6">
    <source>
        <dbReference type="ARBA" id="ARBA00022989"/>
    </source>
</evidence>
<proteinExistence type="inferred from homology"/>
<dbReference type="PROSITE" id="PS50928">
    <property type="entry name" value="ABC_TM1"/>
    <property type="match status" value="2"/>
</dbReference>
<feature type="transmembrane region" description="Helical" evidence="8">
    <location>
        <begin position="193"/>
        <end position="217"/>
    </location>
</feature>
<feature type="transmembrane region" description="Helical" evidence="8">
    <location>
        <begin position="417"/>
        <end position="438"/>
    </location>
</feature>
<evidence type="ECO:0000256" key="4">
    <source>
        <dbReference type="ARBA" id="ARBA00022519"/>
    </source>
</evidence>
<evidence type="ECO:0000256" key="1">
    <source>
        <dbReference type="ARBA" id="ARBA00004429"/>
    </source>
</evidence>
<feature type="transmembrane region" description="Helical" evidence="8">
    <location>
        <begin position="533"/>
        <end position="556"/>
    </location>
</feature>
<dbReference type="Proteomes" id="UP001476282">
    <property type="component" value="Unassembled WGS sequence"/>
</dbReference>
<evidence type="ECO:0000256" key="7">
    <source>
        <dbReference type="ARBA" id="ARBA00023136"/>
    </source>
</evidence>
<dbReference type="SUPFAM" id="SSF161098">
    <property type="entry name" value="MetI-like"/>
    <property type="match status" value="2"/>
</dbReference>
<dbReference type="InterPro" id="IPR035906">
    <property type="entry name" value="MetI-like_sf"/>
</dbReference>
<keyword evidence="7 8" id="KW-0472">Membrane</keyword>
<name>A0ABP9UX03_9BACT</name>
<feature type="transmembrane region" description="Helical" evidence="8">
    <location>
        <begin position="94"/>
        <end position="118"/>
    </location>
</feature>
<comment type="caution">
    <text evidence="10">The sequence shown here is derived from an EMBL/GenBank/DDBJ whole genome shotgun (WGS) entry which is preliminary data.</text>
</comment>
<organism evidence="10 11">
    <name type="scientific">Haloferula sargassicola</name>
    <dbReference type="NCBI Taxonomy" id="490096"/>
    <lineage>
        <taxon>Bacteria</taxon>
        <taxon>Pseudomonadati</taxon>
        <taxon>Verrucomicrobiota</taxon>
        <taxon>Verrucomicrobiia</taxon>
        <taxon>Verrucomicrobiales</taxon>
        <taxon>Verrucomicrobiaceae</taxon>
        <taxon>Haloferula</taxon>
    </lineage>
</organism>
<evidence type="ECO:0000313" key="11">
    <source>
        <dbReference type="Proteomes" id="UP001476282"/>
    </source>
</evidence>
<comment type="similarity">
    <text evidence="8">Belongs to the binding-protein-dependent transport system permease family.</text>
</comment>
<protein>
    <recommendedName>
        <fullName evidence="9">ABC transmembrane type-1 domain-containing protein</fullName>
    </recommendedName>
</protein>
<feature type="transmembrane region" description="Helical" evidence="8">
    <location>
        <begin position="297"/>
        <end position="322"/>
    </location>
</feature>
<feature type="transmembrane region" description="Helical" evidence="8">
    <location>
        <begin position="250"/>
        <end position="271"/>
    </location>
</feature>
<feature type="domain" description="ABC transmembrane type-1" evidence="9">
    <location>
        <begin position="59"/>
        <end position="268"/>
    </location>
</feature>
<dbReference type="Gene3D" id="1.10.3720.10">
    <property type="entry name" value="MetI-like"/>
    <property type="match status" value="2"/>
</dbReference>
<evidence type="ECO:0000256" key="8">
    <source>
        <dbReference type="RuleBase" id="RU363032"/>
    </source>
</evidence>
<dbReference type="InterPro" id="IPR000515">
    <property type="entry name" value="MetI-like"/>
</dbReference>
<feature type="transmembrane region" description="Helical" evidence="8">
    <location>
        <begin position="357"/>
        <end position="379"/>
    </location>
</feature>
<keyword evidence="6 8" id="KW-1133">Transmembrane helix</keyword>
<dbReference type="PANTHER" id="PTHR43357:SF4">
    <property type="entry name" value="INNER MEMBRANE ABC TRANSPORTER PERMEASE PROTEIN YDCV"/>
    <property type="match status" value="1"/>
</dbReference>